<name>A0A0B7AFM0_9EUPU</name>
<reference evidence="1" key="1">
    <citation type="submission" date="2014-12" db="EMBL/GenBank/DDBJ databases">
        <title>Insight into the proteome of Arion vulgaris.</title>
        <authorList>
            <person name="Aradska J."/>
            <person name="Bulat T."/>
            <person name="Smidak R."/>
            <person name="Sarate P."/>
            <person name="Gangsoo J."/>
            <person name="Sialana F."/>
            <person name="Bilban M."/>
            <person name="Lubec G."/>
        </authorList>
    </citation>
    <scope>NUCLEOTIDE SEQUENCE</scope>
    <source>
        <tissue evidence="1">Skin</tissue>
    </source>
</reference>
<accession>A0A0B7AFM0</accession>
<sequence length="105" mass="11038">MVIPHQACLVLGSGLISVNDSRPPACAKEKLSVRLPTDIQPLTMTMKIPTKTISVWKVSVQTTLLIPPTAVYAVPITPTITTDIHSGIEAAVCSASAGENRATAM</sequence>
<dbReference type="AlphaFoldDB" id="A0A0B7AFM0"/>
<organism evidence="1">
    <name type="scientific">Arion vulgaris</name>
    <dbReference type="NCBI Taxonomy" id="1028688"/>
    <lineage>
        <taxon>Eukaryota</taxon>
        <taxon>Metazoa</taxon>
        <taxon>Spiralia</taxon>
        <taxon>Lophotrochozoa</taxon>
        <taxon>Mollusca</taxon>
        <taxon>Gastropoda</taxon>
        <taxon>Heterobranchia</taxon>
        <taxon>Euthyneura</taxon>
        <taxon>Panpulmonata</taxon>
        <taxon>Eupulmonata</taxon>
        <taxon>Stylommatophora</taxon>
        <taxon>Helicina</taxon>
        <taxon>Arionoidea</taxon>
        <taxon>Arionidae</taxon>
        <taxon>Arion</taxon>
    </lineage>
</organism>
<dbReference type="EMBL" id="HACG01032954">
    <property type="protein sequence ID" value="CEK79819.1"/>
    <property type="molecule type" value="Transcribed_RNA"/>
</dbReference>
<proteinExistence type="predicted"/>
<protein>
    <submittedName>
        <fullName evidence="1">Uncharacterized protein</fullName>
    </submittedName>
</protein>
<gene>
    <name evidence="1" type="primary">ORF117660</name>
</gene>
<evidence type="ECO:0000313" key="1">
    <source>
        <dbReference type="EMBL" id="CEK79819.1"/>
    </source>
</evidence>